<reference evidence="1" key="1">
    <citation type="submission" date="2015-04" db="UniProtKB">
        <authorList>
            <consortium name="EnsemblPlants"/>
        </authorList>
    </citation>
    <scope>IDENTIFICATION</scope>
</reference>
<dbReference type="AlphaFoldDB" id="A0A0E0L166"/>
<accession>A0A0E0L166</accession>
<keyword evidence="2" id="KW-1185">Reference proteome</keyword>
<protein>
    <submittedName>
        <fullName evidence="1">Uncharacterized protein</fullName>
    </submittedName>
</protein>
<evidence type="ECO:0000313" key="1">
    <source>
        <dbReference type="EnsemblPlants" id="OPUNC05G10510.1"/>
    </source>
</evidence>
<dbReference type="HOGENOM" id="CLU_1322777_0_0_1"/>
<proteinExistence type="predicted"/>
<name>A0A0E0L166_ORYPU</name>
<dbReference type="Proteomes" id="UP000026962">
    <property type="component" value="Chromosome 5"/>
</dbReference>
<dbReference type="EnsemblPlants" id="OPUNC05G10510.1">
    <property type="protein sequence ID" value="OPUNC05G10510.1"/>
    <property type="gene ID" value="OPUNC05G10510"/>
</dbReference>
<reference evidence="1" key="2">
    <citation type="submission" date="2018-05" db="EMBL/GenBank/DDBJ databases">
        <title>OpunRS2 (Oryza punctata Reference Sequence Version 2).</title>
        <authorList>
            <person name="Zhang J."/>
            <person name="Kudrna D."/>
            <person name="Lee S."/>
            <person name="Talag J."/>
            <person name="Welchert J."/>
            <person name="Wing R.A."/>
        </authorList>
    </citation>
    <scope>NUCLEOTIDE SEQUENCE [LARGE SCALE GENOMIC DNA]</scope>
</reference>
<dbReference type="Gramene" id="OPUNC05G10510.1">
    <property type="protein sequence ID" value="OPUNC05G10510.1"/>
    <property type="gene ID" value="OPUNC05G10510"/>
</dbReference>
<evidence type="ECO:0000313" key="2">
    <source>
        <dbReference type="Proteomes" id="UP000026962"/>
    </source>
</evidence>
<organism evidence="1">
    <name type="scientific">Oryza punctata</name>
    <name type="common">Red rice</name>
    <dbReference type="NCBI Taxonomy" id="4537"/>
    <lineage>
        <taxon>Eukaryota</taxon>
        <taxon>Viridiplantae</taxon>
        <taxon>Streptophyta</taxon>
        <taxon>Embryophyta</taxon>
        <taxon>Tracheophyta</taxon>
        <taxon>Spermatophyta</taxon>
        <taxon>Magnoliopsida</taxon>
        <taxon>Liliopsida</taxon>
        <taxon>Poales</taxon>
        <taxon>Poaceae</taxon>
        <taxon>BOP clade</taxon>
        <taxon>Oryzoideae</taxon>
        <taxon>Oryzeae</taxon>
        <taxon>Oryzinae</taxon>
        <taxon>Oryza</taxon>
    </lineage>
</organism>
<sequence length="208" mass="24174">MVHEEFMNFFRNNVYSILPDPRYLVDDPIEDKPCRMHILIDRTAKALEATRAIAILVCPCHEKDIIVVTSMDAVNSHDVGTCLIVDDLTGEIYFVTDDVPTKCDSGKTFGQITLFKKDHGRLEDYIDGTWKPDEYMDVENLHEPIGYLDPTRICQTQHIVSLKDDSSIIRAILLRRLVHIKRTYTTTRSWSWQPISDEHFFLFKIKEL</sequence>